<dbReference type="SUPFAM" id="SSF109998">
    <property type="entry name" value="Triger factor/SurA peptide-binding domain-like"/>
    <property type="match status" value="1"/>
</dbReference>
<keyword evidence="2" id="KW-0732">Signal</keyword>
<dbReference type="SUPFAM" id="SSF54534">
    <property type="entry name" value="FKBP-like"/>
    <property type="match status" value="1"/>
</dbReference>
<keyword evidence="9" id="KW-1185">Reference proteome</keyword>
<sequence length="419" mass="45139">MNGIVLAALRLRQMTGLGAVLMALWFGGTVAPTPAQAQNPFAAAVEVNDTIVTNYEINQRMLFLQVLNAQGDLRQQAVEALINERLQLDAALAVGAEAAPEAIEAGLSEFAARANVGPEQFLQQMAQQGIAPETIRDFVANGITWRNVVRARFGPRVEITDEDVERALELGTVLGGGIEIALAEIIIPVTPDNQATLETELGRLGRDLAGDVDRFSEAARRFSAAPTREAGGVTGWRALRELPEGLRDLFMSMSYGQVTAPVPLGGGQAYALFQFRGQREVTSPRLPVTSIDYVTIAIPGGRSVEALAEAARLDAAVDVCNDFYGVVPGGFTFHSVPPGQVPEDIAMAIRTLDNHEMSTSVTRNNGTVLLAVMLCDRVTAEPDDGIDSIREQLFGEQLQRLAANYLEQLRAEARIAYVN</sequence>
<dbReference type="EMBL" id="CP078073">
    <property type="protein sequence ID" value="QXL88392.1"/>
    <property type="molecule type" value="Genomic_DNA"/>
</dbReference>
<dbReference type="PANTHER" id="PTHR47637:SF1">
    <property type="entry name" value="CHAPERONE SURA"/>
    <property type="match status" value="1"/>
</dbReference>
<dbReference type="PROSITE" id="PS50198">
    <property type="entry name" value="PPIC_PPIASE_2"/>
    <property type="match status" value="1"/>
</dbReference>
<dbReference type="InterPro" id="IPR050280">
    <property type="entry name" value="OMP_Chaperone_SurA"/>
</dbReference>
<evidence type="ECO:0000256" key="5">
    <source>
        <dbReference type="PROSITE-ProRule" id="PRU00278"/>
    </source>
</evidence>
<name>A0A975TVM3_9RHOB</name>
<keyword evidence="5" id="KW-0697">Rotamase</keyword>
<evidence type="ECO:0000313" key="7">
    <source>
        <dbReference type="EMBL" id="MBY4891607.1"/>
    </source>
</evidence>
<gene>
    <name evidence="7" type="ORF">KUL25_02375</name>
    <name evidence="8" type="ORF">KUL25_02380</name>
</gene>
<dbReference type="Proteomes" id="UP000693972">
    <property type="component" value="Unassembled WGS sequence"/>
</dbReference>
<dbReference type="AlphaFoldDB" id="A0A975TVM3"/>
<dbReference type="Gene3D" id="3.10.50.40">
    <property type="match status" value="1"/>
</dbReference>
<dbReference type="PANTHER" id="PTHR47637">
    <property type="entry name" value="CHAPERONE SURA"/>
    <property type="match status" value="1"/>
</dbReference>
<evidence type="ECO:0000256" key="4">
    <source>
        <dbReference type="ARBA" id="ARBA00031484"/>
    </source>
</evidence>
<accession>A0A975TVM3</accession>
<dbReference type="InterPro" id="IPR000297">
    <property type="entry name" value="PPIase_PpiC"/>
</dbReference>
<organism evidence="8">
    <name type="scientific">Gymnodinialimonas phycosphaerae</name>
    <dbReference type="NCBI Taxonomy" id="2841589"/>
    <lineage>
        <taxon>Bacteria</taxon>
        <taxon>Pseudomonadati</taxon>
        <taxon>Pseudomonadota</taxon>
        <taxon>Alphaproteobacteria</taxon>
        <taxon>Rhodobacterales</taxon>
        <taxon>Paracoccaceae</taxon>
        <taxon>Gymnodinialimonas</taxon>
    </lineage>
</organism>
<feature type="domain" description="PpiC" evidence="6">
    <location>
        <begin position="177"/>
        <end position="267"/>
    </location>
</feature>
<evidence type="ECO:0000256" key="2">
    <source>
        <dbReference type="ARBA" id="ARBA00022729"/>
    </source>
</evidence>
<proteinExistence type="predicted"/>
<dbReference type="InterPro" id="IPR027304">
    <property type="entry name" value="Trigger_fact/SurA_dom_sf"/>
</dbReference>
<dbReference type="RefSeq" id="WP_257891464.1">
    <property type="nucleotide sequence ID" value="NZ_JAIMBW010000001.1"/>
</dbReference>
<evidence type="ECO:0000313" key="9">
    <source>
        <dbReference type="Proteomes" id="UP000693972"/>
    </source>
</evidence>
<dbReference type="InterPro" id="IPR046357">
    <property type="entry name" value="PPIase_dom_sf"/>
</dbReference>
<dbReference type="GO" id="GO:0003755">
    <property type="term" value="F:peptidyl-prolyl cis-trans isomerase activity"/>
    <property type="evidence" value="ECO:0007669"/>
    <property type="project" value="UniProtKB-KW"/>
</dbReference>
<dbReference type="Gene3D" id="1.10.4030.10">
    <property type="entry name" value="Porin chaperone SurA, peptide-binding domain"/>
    <property type="match status" value="1"/>
</dbReference>
<reference evidence="8 9" key="1">
    <citation type="submission" date="2021-07" db="EMBL/GenBank/DDBJ databases">
        <title>Karlodiniumbacter phycospheric gen. nov., sp. nov., a phycosphere bacterium isolated from karlodinium veneficum.</title>
        <authorList>
            <person name="Peng Y."/>
            <person name="Jiang L."/>
            <person name="Lee J."/>
        </authorList>
    </citation>
    <scope>NUCLEOTIDE SEQUENCE</scope>
    <source>
        <strain evidence="8 9">N5</strain>
    </source>
</reference>
<keyword evidence="5 8" id="KW-0413">Isomerase</keyword>
<dbReference type="EMBL" id="JAIMBW010000001">
    <property type="protein sequence ID" value="MBY4891607.1"/>
    <property type="molecule type" value="Genomic_DNA"/>
</dbReference>
<evidence type="ECO:0000256" key="1">
    <source>
        <dbReference type="ARBA" id="ARBA00018370"/>
    </source>
</evidence>
<evidence type="ECO:0000256" key="3">
    <source>
        <dbReference type="ARBA" id="ARBA00030642"/>
    </source>
</evidence>
<protein>
    <recommendedName>
        <fullName evidence="1">Parvulin-like PPIase</fullName>
    </recommendedName>
    <alternativeName>
        <fullName evidence="3">Peptidyl-prolyl cis-trans isomerase plp</fullName>
    </alternativeName>
    <alternativeName>
        <fullName evidence="4">Rotamase plp</fullName>
    </alternativeName>
</protein>
<dbReference type="Pfam" id="PF00639">
    <property type="entry name" value="Rotamase"/>
    <property type="match status" value="1"/>
</dbReference>
<evidence type="ECO:0000313" key="8">
    <source>
        <dbReference type="EMBL" id="QXL88392.1"/>
    </source>
</evidence>
<evidence type="ECO:0000259" key="6">
    <source>
        <dbReference type="PROSITE" id="PS50198"/>
    </source>
</evidence>